<dbReference type="InterPro" id="IPR001611">
    <property type="entry name" value="Leu-rich_rpt"/>
</dbReference>
<dbReference type="Pfam" id="PF13516">
    <property type="entry name" value="LRR_6"/>
    <property type="match status" value="2"/>
</dbReference>
<dbReference type="PANTHER" id="PTHR24113">
    <property type="entry name" value="RAN GTPASE-ACTIVATING PROTEIN 1"/>
    <property type="match status" value="1"/>
</dbReference>
<dbReference type="InterPro" id="IPR027038">
    <property type="entry name" value="RanGap"/>
</dbReference>
<keyword evidence="3" id="KW-0677">Repeat</keyword>
<dbReference type="AlphaFoldDB" id="A0A2R5FD15"/>
<accession>A0A2R5FD15</accession>
<proteinExistence type="predicted"/>
<evidence type="ECO:0000256" key="1">
    <source>
        <dbReference type="ARBA" id="ARBA00022468"/>
    </source>
</evidence>
<dbReference type="InterPro" id="IPR032675">
    <property type="entry name" value="LRR_dom_sf"/>
</dbReference>
<dbReference type="GO" id="GO:0005829">
    <property type="term" value="C:cytosol"/>
    <property type="evidence" value="ECO:0007669"/>
    <property type="project" value="TreeGrafter"/>
</dbReference>
<dbReference type="EMBL" id="BEYU01001084">
    <property type="protein sequence ID" value="GBG16142.1"/>
    <property type="molecule type" value="Genomic_DNA"/>
</dbReference>
<keyword evidence="5" id="KW-1185">Reference proteome</keyword>
<name>A0A2R5FD15_9STRA</name>
<comment type="caution">
    <text evidence="4">The sequence shown here is derived from an EMBL/GenBank/DDBJ whole genome shotgun (WGS) entry which is preliminary data.</text>
</comment>
<dbReference type="OrthoDB" id="196566at2759"/>
<dbReference type="GO" id="GO:0005096">
    <property type="term" value="F:GTPase activator activity"/>
    <property type="evidence" value="ECO:0007669"/>
    <property type="project" value="UniProtKB-KW"/>
</dbReference>
<dbReference type="InParanoid" id="A0A2R5FD15"/>
<evidence type="ECO:0000313" key="4">
    <source>
        <dbReference type="EMBL" id="GBG16142.1"/>
    </source>
</evidence>
<dbReference type="GO" id="GO:0031267">
    <property type="term" value="F:small GTPase binding"/>
    <property type="evidence" value="ECO:0007669"/>
    <property type="project" value="TreeGrafter"/>
</dbReference>
<evidence type="ECO:0000313" key="5">
    <source>
        <dbReference type="Proteomes" id="UP000241890"/>
    </source>
</evidence>
<dbReference type="GO" id="GO:0005634">
    <property type="term" value="C:nucleus"/>
    <property type="evidence" value="ECO:0007669"/>
    <property type="project" value="TreeGrafter"/>
</dbReference>
<keyword evidence="1" id="KW-0343">GTPase activation</keyword>
<dbReference type="SMART" id="SM00368">
    <property type="entry name" value="LRR_RI"/>
    <property type="match status" value="2"/>
</dbReference>
<dbReference type="SUPFAM" id="SSF52047">
    <property type="entry name" value="RNI-like"/>
    <property type="match status" value="1"/>
</dbReference>
<evidence type="ECO:0000256" key="3">
    <source>
        <dbReference type="ARBA" id="ARBA00022737"/>
    </source>
</evidence>
<dbReference type="PANTHER" id="PTHR24113:SF12">
    <property type="entry name" value="RAN GTPASE-ACTIVATING PROTEIN 1"/>
    <property type="match status" value="1"/>
</dbReference>
<organism evidence="4 5">
    <name type="scientific">Hondaea fermentalgiana</name>
    <dbReference type="NCBI Taxonomy" id="2315210"/>
    <lineage>
        <taxon>Eukaryota</taxon>
        <taxon>Sar</taxon>
        <taxon>Stramenopiles</taxon>
        <taxon>Bigyra</taxon>
        <taxon>Labyrinthulomycetes</taxon>
        <taxon>Thraustochytrida</taxon>
        <taxon>Thraustochytriidae</taxon>
        <taxon>Hondaea</taxon>
    </lineage>
</organism>
<dbReference type="Proteomes" id="UP000241890">
    <property type="component" value="Unassembled WGS sequence"/>
</dbReference>
<feature type="non-terminal residue" evidence="4">
    <location>
        <position position="78"/>
    </location>
</feature>
<protein>
    <submittedName>
        <fullName evidence="4">NLR family CARD domain-containing protein 3</fullName>
    </submittedName>
</protein>
<gene>
    <name evidence="4" type="ORF">FCC1311_116172</name>
</gene>
<keyword evidence="2" id="KW-0433">Leucine-rich repeat</keyword>
<dbReference type="GO" id="GO:0006913">
    <property type="term" value="P:nucleocytoplasmic transport"/>
    <property type="evidence" value="ECO:0007669"/>
    <property type="project" value="TreeGrafter"/>
</dbReference>
<dbReference type="Gene3D" id="3.80.10.10">
    <property type="entry name" value="Ribonuclease Inhibitor"/>
    <property type="match status" value="1"/>
</dbReference>
<sequence length="78" mass="8374">MRRDATLGAISFILASRIYDERSLEYNGIGHKGATALANALANNESLHTLNLEYNGIGHKGVTALANALAYNESLQTL</sequence>
<reference evidence="4 5" key="1">
    <citation type="submission" date="2017-12" db="EMBL/GenBank/DDBJ databases">
        <title>Sequencing, de novo assembly and annotation of complete genome of a new Thraustochytrid species, strain FCC1311.</title>
        <authorList>
            <person name="Sedici K."/>
            <person name="Godart F."/>
            <person name="Aiese Cigliano R."/>
            <person name="Sanseverino W."/>
            <person name="Barakat M."/>
            <person name="Ortet P."/>
            <person name="Marechal E."/>
            <person name="Cagnac O."/>
            <person name="Amato A."/>
        </authorList>
    </citation>
    <scope>NUCLEOTIDE SEQUENCE [LARGE SCALE GENOMIC DNA]</scope>
</reference>
<dbReference type="GO" id="GO:0048471">
    <property type="term" value="C:perinuclear region of cytoplasm"/>
    <property type="evidence" value="ECO:0007669"/>
    <property type="project" value="TreeGrafter"/>
</dbReference>
<evidence type="ECO:0000256" key="2">
    <source>
        <dbReference type="ARBA" id="ARBA00022614"/>
    </source>
</evidence>